<dbReference type="GO" id="GO:0000175">
    <property type="term" value="F:3'-5'-RNA exonuclease activity"/>
    <property type="evidence" value="ECO:0007669"/>
    <property type="project" value="TreeGrafter"/>
</dbReference>
<dbReference type="PANTHER" id="PTHR12121">
    <property type="entry name" value="CARBON CATABOLITE REPRESSOR PROTEIN 4"/>
    <property type="match status" value="1"/>
</dbReference>
<dbReference type="Gene3D" id="3.60.10.10">
    <property type="entry name" value="Endonuclease/exonuclease/phosphatase"/>
    <property type="match status" value="2"/>
</dbReference>
<gene>
    <name evidence="2" type="ORF">AQUCO_00800127v1</name>
</gene>
<evidence type="ECO:0000259" key="1">
    <source>
        <dbReference type="Pfam" id="PF03372"/>
    </source>
</evidence>
<protein>
    <recommendedName>
        <fullName evidence="1">Endonuclease/exonuclease/phosphatase domain-containing protein</fullName>
    </recommendedName>
</protein>
<dbReference type="InterPro" id="IPR050410">
    <property type="entry name" value="CCR4/nocturin_mRNA_transcr"/>
</dbReference>
<organism evidence="2 3">
    <name type="scientific">Aquilegia coerulea</name>
    <name type="common">Rocky mountain columbine</name>
    <dbReference type="NCBI Taxonomy" id="218851"/>
    <lineage>
        <taxon>Eukaryota</taxon>
        <taxon>Viridiplantae</taxon>
        <taxon>Streptophyta</taxon>
        <taxon>Embryophyta</taxon>
        <taxon>Tracheophyta</taxon>
        <taxon>Spermatophyta</taxon>
        <taxon>Magnoliopsida</taxon>
        <taxon>Ranunculales</taxon>
        <taxon>Ranunculaceae</taxon>
        <taxon>Thalictroideae</taxon>
        <taxon>Aquilegia</taxon>
    </lineage>
</organism>
<name>A0A2G5EHE0_AQUCA</name>
<sequence length="349" mass="40422">EDGDCWLLVANSKVYVLTRQDFGCMLRLEVRTLDPSINPSVTSIFLTQHVIEAPCAPPLRSLISVGSIVKFKVMSYNMLVDFMIMKNYDHCPEWCQTWEYRKQNLLREIITYEADIICLQELQDNHFDHYFKLELAKLGYCAKYKAKLHSVHTCDGDVRDGCATFFRENRFREVQEHEVNTQIYANELKKDIKLWQVATLMTALDSIADSSVPVLICCDLNSRPGSAPYDLVVHGKVDCTHLEWPDDPLKILDHTQLHHRMHLVSAYRFWQASEEHKRDINSGTEEPQCTTFTKTFSGILDYIFYSEDTLKLLGLLELRPQRHCKEHVSSITRLLIKPCCIICRVLSEA</sequence>
<dbReference type="PANTHER" id="PTHR12121:SF34">
    <property type="entry name" value="PROTEIN ANGEL"/>
    <property type="match status" value="1"/>
</dbReference>
<keyword evidence="3" id="KW-1185">Reference proteome</keyword>
<proteinExistence type="predicted"/>
<dbReference type="SUPFAM" id="SSF56219">
    <property type="entry name" value="DNase I-like"/>
    <property type="match status" value="1"/>
</dbReference>
<evidence type="ECO:0000313" key="2">
    <source>
        <dbReference type="EMBL" id="PIA55178.1"/>
    </source>
</evidence>
<dbReference type="OrthoDB" id="2866996at2759"/>
<feature type="non-terminal residue" evidence="2">
    <location>
        <position position="1"/>
    </location>
</feature>
<feature type="domain" description="Endonuclease/exonuclease/phosphatase" evidence="1">
    <location>
        <begin position="75"/>
        <end position="315"/>
    </location>
</feature>
<dbReference type="InterPro" id="IPR005135">
    <property type="entry name" value="Endo/exonuclease/phosphatase"/>
</dbReference>
<reference evidence="2 3" key="1">
    <citation type="submission" date="2017-09" db="EMBL/GenBank/DDBJ databases">
        <title>WGS assembly of Aquilegia coerulea Goldsmith.</title>
        <authorList>
            <person name="Hodges S."/>
            <person name="Kramer E."/>
            <person name="Nordborg M."/>
            <person name="Tomkins J."/>
            <person name="Borevitz J."/>
            <person name="Derieg N."/>
            <person name="Yan J."/>
            <person name="Mihaltcheva S."/>
            <person name="Hayes R.D."/>
            <person name="Rokhsar D."/>
        </authorList>
    </citation>
    <scope>NUCLEOTIDE SEQUENCE [LARGE SCALE GENOMIC DNA]</scope>
    <source>
        <strain evidence="3">cv. Goldsmith</strain>
    </source>
</reference>
<dbReference type="Pfam" id="PF03372">
    <property type="entry name" value="Exo_endo_phos"/>
    <property type="match status" value="1"/>
</dbReference>
<dbReference type="EMBL" id="KZ305025">
    <property type="protein sequence ID" value="PIA55178.1"/>
    <property type="molecule type" value="Genomic_DNA"/>
</dbReference>
<accession>A0A2G5EHE0</accession>
<dbReference type="Proteomes" id="UP000230069">
    <property type="component" value="Unassembled WGS sequence"/>
</dbReference>
<evidence type="ECO:0000313" key="3">
    <source>
        <dbReference type="Proteomes" id="UP000230069"/>
    </source>
</evidence>
<dbReference type="InterPro" id="IPR036691">
    <property type="entry name" value="Endo/exonu/phosph_ase_sf"/>
</dbReference>
<dbReference type="AlphaFoldDB" id="A0A2G5EHE0"/>